<feature type="transmembrane region" description="Helical" evidence="11">
    <location>
        <begin position="164"/>
        <end position="189"/>
    </location>
</feature>
<feature type="transmembrane region" description="Helical" evidence="11">
    <location>
        <begin position="370"/>
        <end position="395"/>
    </location>
</feature>
<dbReference type="PROSITE" id="PS51371">
    <property type="entry name" value="CBS"/>
    <property type="match status" value="1"/>
</dbReference>
<feature type="transmembrane region" description="Helical" evidence="11">
    <location>
        <begin position="307"/>
        <end position="328"/>
    </location>
</feature>
<protein>
    <submittedName>
        <fullName evidence="13">CIC family chloride channel protein</fullName>
    </submittedName>
</protein>
<evidence type="ECO:0000313" key="13">
    <source>
        <dbReference type="EMBL" id="MBB5220488.1"/>
    </source>
</evidence>
<sequence>MDEHLPFSAPKRLRALVRSRESSIIVLAAVVGAAGGLVVAGMGALAELMHSVLFGIPFRQRLSALPEILPWQALIPAVGGVVLGLSFLLLAKWRPEPPVDPIEANALRGGRMSIRDSAVVAAQTVWSSGVGASVGLEAGYTQLSSGLASWLGRVFHVRRNDLRLLVGCGTAGAIAGAFGAPLGGAFYAFELVIGAYAPIGLAPVGIAALNGWFVARALGPHTLELFALSAHTITGRDLVTASLLGVAAAFFGITLMRGVELWERLMRRLHLPMPVRLGIGGSIVGGLALVTPQVLASGHGALHVNSVLTLPIGLVAIILVCKSVASIVSLGSGFRGGLFFASLLLGALGGRLFAEAGNALWPGAGLESDVYAVLGLGALSASVIGGPLTMTFIVLETTGDFWLAAAVLIAVIVATVITRELFGYSFATWRFHLRGETIRSAADVGWIRDLTVGRMMRPDLKTVPRDTSLERFRELYPLGSATRVVVLDRDETYAGMVIVTDAHGVTDPEIRGIGPILRLPKTVLKPSMNIREAALQFDRAEAEALAVTDAQNHPVGLLTEAYVLRRYADESERRRREMLGEG</sequence>
<name>A0A840SK12_9RHOB</name>
<dbReference type="SUPFAM" id="SSF81340">
    <property type="entry name" value="Clc chloride channel"/>
    <property type="match status" value="1"/>
</dbReference>
<dbReference type="InterPro" id="IPR001807">
    <property type="entry name" value="ClC"/>
</dbReference>
<dbReference type="CDD" id="cd00400">
    <property type="entry name" value="Voltage_gated_ClC"/>
    <property type="match status" value="1"/>
</dbReference>
<comment type="caution">
    <text evidence="13">The sequence shown here is derived from an EMBL/GenBank/DDBJ whole genome shotgun (WGS) entry which is preliminary data.</text>
</comment>
<feature type="transmembrane region" description="Helical" evidence="11">
    <location>
        <begin position="334"/>
        <end position="354"/>
    </location>
</feature>
<evidence type="ECO:0000256" key="5">
    <source>
        <dbReference type="ARBA" id="ARBA00023065"/>
    </source>
</evidence>
<dbReference type="Gene3D" id="1.10.3080.10">
    <property type="entry name" value="Clc chloride channel"/>
    <property type="match status" value="1"/>
</dbReference>
<organism evidence="13 14">
    <name type="scientific">Amaricoccus macauensis</name>
    <dbReference type="NCBI Taxonomy" id="57001"/>
    <lineage>
        <taxon>Bacteria</taxon>
        <taxon>Pseudomonadati</taxon>
        <taxon>Pseudomonadota</taxon>
        <taxon>Alphaproteobacteria</taxon>
        <taxon>Rhodobacterales</taxon>
        <taxon>Paracoccaceae</taxon>
        <taxon>Amaricoccus</taxon>
    </lineage>
</organism>
<feature type="domain" description="CBS" evidence="12">
    <location>
        <begin position="516"/>
        <end position="573"/>
    </location>
</feature>
<dbReference type="Pfam" id="PF00654">
    <property type="entry name" value="Voltage_CLC"/>
    <property type="match status" value="1"/>
</dbReference>
<evidence type="ECO:0000256" key="7">
    <source>
        <dbReference type="ARBA" id="ARBA00023173"/>
    </source>
</evidence>
<evidence type="ECO:0000256" key="2">
    <source>
        <dbReference type="ARBA" id="ARBA00022448"/>
    </source>
</evidence>
<proteinExistence type="predicted"/>
<feature type="transmembrane region" description="Helical" evidence="11">
    <location>
        <begin position="24"/>
        <end position="48"/>
    </location>
</feature>
<evidence type="ECO:0000256" key="11">
    <source>
        <dbReference type="SAM" id="Phobius"/>
    </source>
</evidence>
<evidence type="ECO:0000259" key="12">
    <source>
        <dbReference type="PROSITE" id="PS51371"/>
    </source>
</evidence>
<dbReference type="InterPro" id="IPR046342">
    <property type="entry name" value="CBS_dom_sf"/>
</dbReference>
<keyword evidence="2" id="KW-0813">Transport</keyword>
<keyword evidence="3 11" id="KW-0812">Transmembrane</keyword>
<dbReference type="GO" id="GO:0005254">
    <property type="term" value="F:chloride channel activity"/>
    <property type="evidence" value="ECO:0007669"/>
    <property type="project" value="UniProtKB-KW"/>
</dbReference>
<keyword evidence="8" id="KW-0868">Chloride</keyword>
<accession>A0A840SK12</accession>
<evidence type="ECO:0000256" key="4">
    <source>
        <dbReference type="ARBA" id="ARBA00022989"/>
    </source>
</evidence>
<dbReference type="InterPro" id="IPR000644">
    <property type="entry name" value="CBS_dom"/>
</dbReference>
<keyword evidence="9" id="KW-0407">Ion channel</keyword>
<gene>
    <name evidence="13" type="ORF">HNP73_000409</name>
</gene>
<evidence type="ECO:0000256" key="8">
    <source>
        <dbReference type="ARBA" id="ARBA00023214"/>
    </source>
</evidence>
<feature type="transmembrane region" description="Helical" evidence="11">
    <location>
        <begin position="68"/>
        <end position="91"/>
    </location>
</feature>
<evidence type="ECO:0000256" key="1">
    <source>
        <dbReference type="ARBA" id="ARBA00004141"/>
    </source>
</evidence>
<dbReference type="AlphaFoldDB" id="A0A840SK12"/>
<dbReference type="SUPFAM" id="SSF54631">
    <property type="entry name" value="CBS-domain pair"/>
    <property type="match status" value="1"/>
</dbReference>
<evidence type="ECO:0000313" key="14">
    <source>
        <dbReference type="Proteomes" id="UP000549457"/>
    </source>
</evidence>
<dbReference type="Gene3D" id="3.10.580.10">
    <property type="entry name" value="CBS-domain"/>
    <property type="match status" value="1"/>
</dbReference>
<feature type="transmembrane region" description="Helical" evidence="11">
    <location>
        <begin position="401"/>
        <end position="422"/>
    </location>
</feature>
<keyword evidence="7" id="KW-0869">Chloride channel</keyword>
<dbReference type="PANTHER" id="PTHR43427:SF6">
    <property type="entry name" value="CHLORIDE CHANNEL PROTEIN CLC-E"/>
    <property type="match status" value="1"/>
</dbReference>
<dbReference type="RefSeq" id="WP_184146616.1">
    <property type="nucleotide sequence ID" value="NZ_JACHFM010000001.1"/>
</dbReference>
<evidence type="ECO:0000256" key="6">
    <source>
        <dbReference type="ARBA" id="ARBA00023136"/>
    </source>
</evidence>
<keyword evidence="10" id="KW-0129">CBS domain</keyword>
<feature type="transmembrane region" description="Helical" evidence="11">
    <location>
        <begin position="277"/>
        <end position="295"/>
    </location>
</feature>
<dbReference type="GO" id="GO:0034707">
    <property type="term" value="C:chloride channel complex"/>
    <property type="evidence" value="ECO:0007669"/>
    <property type="project" value="UniProtKB-KW"/>
</dbReference>
<dbReference type="InterPro" id="IPR050368">
    <property type="entry name" value="ClC-type_chloride_channel"/>
</dbReference>
<reference evidence="13 14" key="1">
    <citation type="submission" date="2020-08" db="EMBL/GenBank/DDBJ databases">
        <title>Genomic Encyclopedia of Type Strains, Phase IV (KMG-IV): sequencing the most valuable type-strain genomes for metagenomic binning, comparative biology and taxonomic classification.</title>
        <authorList>
            <person name="Goeker M."/>
        </authorList>
    </citation>
    <scope>NUCLEOTIDE SEQUENCE [LARGE SCALE GENOMIC DNA]</scope>
    <source>
        <strain evidence="13 14">DSM 101730</strain>
    </source>
</reference>
<dbReference type="InterPro" id="IPR014743">
    <property type="entry name" value="Cl-channel_core"/>
</dbReference>
<dbReference type="PRINTS" id="PR00762">
    <property type="entry name" value="CLCHANNEL"/>
</dbReference>
<comment type="subcellular location">
    <subcellularLocation>
        <location evidence="1">Membrane</location>
        <topology evidence="1">Multi-pass membrane protein</topology>
    </subcellularLocation>
</comment>
<evidence type="ECO:0000256" key="9">
    <source>
        <dbReference type="ARBA" id="ARBA00023303"/>
    </source>
</evidence>
<keyword evidence="14" id="KW-1185">Reference proteome</keyword>
<dbReference type="Proteomes" id="UP000549457">
    <property type="component" value="Unassembled WGS sequence"/>
</dbReference>
<keyword evidence="5" id="KW-0406">Ion transport</keyword>
<dbReference type="PANTHER" id="PTHR43427">
    <property type="entry name" value="CHLORIDE CHANNEL PROTEIN CLC-E"/>
    <property type="match status" value="1"/>
</dbReference>
<keyword evidence="6 11" id="KW-0472">Membrane</keyword>
<dbReference type="EMBL" id="JACHFM010000001">
    <property type="protein sequence ID" value="MBB5220488.1"/>
    <property type="molecule type" value="Genomic_DNA"/>
</dbReference>
<feature type="transmembrane region" description="Helical" evidence="11">
    <location>
        <begin position="195"/>
        <end position="218"/>
    </location>
</feature>
<keyword evidence="4 11" id="KW-1133">Transmembrane helix</keyword>
<evidence type="ECO:0000256" key="3">
    <source>
        <dbReference type="ARBA" id="ARBA00022692"/>
    </source>
</evidence>
<evidence type="ECO:0000256" key="10">
    <source>
        <dbReference type="PROSITE-ProRule" id="PRU00703"/>
    </source>
</evidence>